<keyword evidence="2" id="KW-1185">Reference proteome</keyword>
<dbReference type="AlphaFoldDB" id="A0A9P7DW79"/>
<sequence length="60" mass="7068">NIICTINLQHNYINSKCIDMCQQHVHQEQIQTTQTKPVVGHQPTLHFFLNTYLIHNCDHI</sequence>
<protein>
    <submittedName>
        <fullName evidence="1">Uncharacterized protein</fullName>
    </submittedName>
</protein>
<proteinExistence type="predicted"/>
<dbReference type="OrthoDB" id="3264327at2759"/>
<name>A0A9P7DW79_9AGAM</name>
<dbReference type="RefSeq" id="XP_041187074.1">
    <property type="nucleotide sequence ID" value="XM_041331796.1"/>
</dbReference>
<accession>A0A9P7DW79</accession>
<dbReference type="EMBL" id="JABBWG010000056">
    <property type="protein sequence ID" value="KAG1804665.1"/>
    <property type="molecule type" value="Genomic_DNA"/>
</dbReference>
<dbReference type="Proteomes" id="UP000807769">
    <property type="component" value="Unassembled WGS sequence"/>
</dbReference>
<gene>
    <name evidence="1" type="ORF">BJ212DRAFT_1284122</name>
</gene>
<evidence type="ECO:0000313" key="2">
    <source>
        <dbReference type="Proteomes" id="UP000807769"/>
    </source>
</evidence>
<feature type="non-terminal residue" evidence="1">
    <location>
        <position position="1"/>
    </location>
</feature>
<dbReference type="GeneID" id="64625813"/>
<comment type="caution">
    <text evidence="1">The sequence shown here is derived from an EMBL/GenBank/DDBJ whole genome shotgun (WGS) entry which is preliminary data.</text>
</comment>
<evidence type="ECO:0000313" key="1">
    <source>
        <dbReference type="EMBL" id="KAG1804665.1"/>
    </source>
</evidence>
<organism evidence="1 2">
    <name type="scientific">Suillus subaureus</name>
    <dbReference type="NCBI Taxonomy" id="48587"/>
    <lineage>
        <taxon>Eukaryota</taxon>
        <taxon>Fungi</taxon>
        <taxon>Dikarya</taxon>
        <taxon>Basidiomycota</taxon>
        <taxon>Agaricomycotina</taxon>
        <taxon>Agaricomycetes</taxon>
        <taxon>Agaricomycetidae</taxon>
        <taxon>Boletales</taxon>
        <taxon>Suillineae</taxon>
        <taxon>Suillaceae</taxon>
        <taxon>Suillus</taxon>
    </lineage>
</organism>
<reference evidence="1" key="1">
    <citation type="journal article" date="2020" name="New Phytol.">
        <title>Comparative genomics reveals dynamic genome evolution in host specialist ectomycorrhizal fungi.</title>
        <authorList>
            <person name="Lofgren L.A."/>
            <person name="Nguyen N.H."/>
            <person name="Vilgalys R."/>
            <person name="Ruytinx J."/>
            <person name="Liao H.L."/>
            <person name="Branco S."/>
            <person name="Kuo A."/>
            <person name="LaButti K."/>
            <person name="Lipzen A."/>
            <person name="Andreopoulos W."/>
            <person name="Pangilinan J."/>
            <person name="Riley R."/>
            <person name="Hundley H."/>
            <person name="Na H."/>
            <person name="Barry K."/>
            <person name="Grigoriev I.V."/>
            <person name="Stajich J.E."/>
            <person name="Kennedy P.G."/>
        </authorList>
    </citation>
    <scope>NUCLEOTIDE SEQUENCE</scope>
    <source>
        <strain evidence="1">MN1</strain>
    </source>
</reference>